<comment type="caution">
    <text evidence="2">The sequence shown here is derived from an EMBL/GenBank/DDBJ whole genome shotgun (WGS) entry which is preliminary data.</text>
</comment>
<evidence type="ECO:0000313" key="3">
    <source>
        <dbReference type="Proteomes" id="UP000811246"/>
    </source>
</evidence>
<sequence>MKLGQSARERERERGRRFSHSNMESSGGDTISSVQRPIYYYGIPSKCKCQAT</sequence>
<evidence type="ECO:0000313" key="2">
    <source>
        <dbReference type="EMBL" id="KAG6730830.1"/>
    </source>
</evidence>
<dbReference type="EMBL" id="CM031825">
    <property type="protein sequence ID" value="KAG6730830.1"/>
    <property type="molecule type" value="Genomic_DNA"/>
</dbReference>
<protein>
    <submittedName>
        <fullName evidence="2">Uncharacterized protein</fullName>
    </submittedName>
</protein>
<dbReference type="AlphaFoldDB" id="A0A922G3Y4"/>
<dbReference type="Proteomes" id="UP000811246">
    <property type="component" value="Chromosome 1"/>
</dbReference>
<organism evidence="2 3">
    <name type="scientific">Carya illinoinensis</name>
    <name type="common">Pecan</name>
    <dbReference type="NCBI Taxonomy" id="32201"/>
    <lineage>
        <taxon>Eukaryota</taxon>
        <taxon>Viridiplantae</taxon>
        <taxon>Streptophyta</taxon>
        <taxon>Embryophyta</taxon>
        <taxon>Tracheophyta</taxon>
        <taxon>Spermatophyta</taxon>
        <taxon>Magnoliopsida</taxon>
        <taxon>eudicotyledons</taxon>
        <taxon>Gunneridae</taxon>
        <taxon>Pentapetalae</taxon>
        <taxon>rosids</taxon>
        <taxon>fabids</taxon>
        <taxon>Fagales</taxon>
        <taxon>Juglandaceae</taxon>
        <taxon>Carya</taxon>
    </lineage>
</organism>
<feature type="region of interest" description="Disordered" evidence="1">
    <location>
        <begin position="1"/>
        <end position="32"/>
    </location>
</feature>
<feature type="compositionally biased region" description="Basic and acidic residues" evidence="1">
    <location>
        <begin position="7"/>
        <end position="16"/>
    </location>
</feature>
<gene>
    <name evidence="2" type="ORF">I3842_01G099200</name>
</gene>
<evidence type="ECO:0000256" key="1">
    <source>
        <dbReference type="SAM" id="MobiDB-lite"/>
    </source>
</evidence>
<accession>A0A922G3Y4</accession>
<proteinExistence type="predicted"/>
<reference evidence="2" key="1">
    <citation type="submission" date="2021-01" db="EMBL/GenBank/DDBJ databases">
        <authorList>
            <person name="Lovell J.T."/>
            <person name="Bentley N."/>
            <person name="Bhattarai G."/>
            <person name="Jenkins J.W."/>
            <person name="Sreedasyam A."/>
            <person name="Alarcon Y."/>
            <person name="Bock C."/>
            <person name="Boston L."/>
            <person name="Carlson J."/>
            <person name="Cervantes K."/>
            <person name="Clermont K."/>
            <person name="Krom N."/>
            <person name="Kubenka K."/>
            <person name="Mamidi S."/>
            <person name="Mattison C."/>
            <person name="Monteros M."/>
            <person name="Pisani C."/>
            <person name="Plott C."/>
            <person name="Rajasekar S."/>
            <person name="Rhein H.S."/>
            <person name="Rohla C."/>
            <person name="Song M."/>
            <person name="Hilaire R.S."/>
            <person name="Shu S."/>
            <person name="Wells L."/>
            <person name="Wang X."/>
            <person name="Webber J."/>
            <person name="Heerema R.J."/>
            <person name="Klein P."/>
            <person name="Conner P."/>
            <person name="Grauke L."/>
            <person name="Grimwood J."/>
            <person name="Schmutz J."/>
            <person name="Randall J.J."/>
        </authorList>
    </citation>
    <scope>NUCLEOTIDE SEQUENCE</scope>
    <source>
        <tissue evidence="2">Leaf</tissue>
    </source>
</reference>
<name>A0A922G3Y4_CARIL</name>
<feature type="compositionally biased region" description="Polar residues" evidence="1">
    <location>
        <begin position="20"/>
        <end position="32"/>
    </location>
</feature>